<name>A0A0R2DPG1_9LACO</name>
<protein>
    <recommendedName>
        <fullName evidence="1">UPF0346 protein FC86_GL000792</fullName>
    </recommendedName>
</protein>
<evidence type="ECO:0000259" key="2">
    <source>
        <dbReference type="Pfam" id="PF06855"/>
    </source>
</evidence>
<accession>A0A0R2DPG1</accession>
<dbReference type="HAMAP" id="MF_01538">
    <property type="entry name" value="UPF0346"/>
    <property type="match status" value="1"/>
</dbReference>
<comment type="caution">
    <text evidence="3">The sequence shown here is derived from an EMBL/GenBank/DDBJ whole genome shotgun (WGS) entry which is preliminary data.</text>
</comment>
<reference evidence="3 4" key="1">
    <citation type="journal article" date="2015" name="Genome Announc.">
        <title>Expanding the biotechnology potential of lactobacilli through comparative genomics of 213 strains and associated genera.</title>
        <authorList>
            <person name="Sun Z."/>
            <person name="Harris H.M."/>
            <person name="McCann A."/>
            <person name="Guo C."/>
            <person name="Argimon S."/>
            <person name="Zhang W."/>
            <person name="Yang X."/>
            <person name="Jeffery I.B."/>
            <person name="Cooney J.C."/>
            <person name="Kagawa T.F."/>
            <person name="Liu W."/>
            <person name="Song Y."/>
            <person name="Salvetti E."/>
            <person name="Wrobel A."/>
            <person name="Rasinkangas P."/>
            <person name="Parkhill J."/>
            <person name="Rea M.C."/>
            <person name="O'Sullivan O."/>
            <person name="Ritari J."/>
            <person name="Douillard F.P."/>
            <person name="Paul Ross R."/>
            <person name="Yang R."/>
            <person name="Briner A.E."/>
            <person name="Felis G.E."/>
            <person name="de Vos W.M."/>
            <person name="Barrangou R."/>
            <person name="Klaenhammer T.R."/>
            <person name="Caufield P.W."/>
            <person name="Cui Y."/>
            <person name="Zhang H."/>
            <person name="O'Toole P.W."/>
        </authorList>
    </citation>
    <scope>NUCLEOTIDE SEQUENCE [LARGE SCALE GENOMIC DNA]</scope>
    <source>
        <strain evidence="3 4">DSM 23037</strain>
    </source>
</reference>
<dbReference type="NCBIfam" id="NF010193">
    <property type="entry name" value="PRK13672.1"/>
    <property type="match status" value="1"/>
</dbReference>
<evidence type="ECO:0000313" key="3">
    <source>
        <dbReference type="EMBL" id="KRN03685.1"/>
    </source>
</evidence>
<dbReference type="PIRSF" id="PIRSF037262">
    <property type="entry name" value="UCP037262"/>
    <property type="match status" value="1"/>
</dbReference>
<evidence type="ECO:0000256" key="1">
    <source>
        <dbReference type="HAMAP-Rule" id="MF_01538"/>
    </source>
</evidence>
<comment type="similarity">
    <text evidence="1">Belongs to the UPF0346 family.</text>
</comment>
<dbReference type="Pfam" id="PF06855">
    <property type="entry name" value="YozE_SAM_like"/>
    <property type="match status" value="1"/>
</dbReference>
<proteinExistence type="inferred from homology"/>
<dbReference type="PATRIC" id="fig|1423744.4.peg.813"/>
<dbReference type="RefSeq" id="WP_056975000.1">
    <property type="nucleotide sequence ID" value="NZ_AYZL01000020.1"/>
</dbReference>
<dbReference type="InterPro" id="IPR036806">
    <property type="entry name" value="YozE_SAM-like_sf"/>
</dbReference>
<dbReference type="STRING" id="1423744.FC86_GL000792"/>
<organism evidence="3 4">
    <name type="scientific">Holzapfeliella floricola DSM 23037 = JCM 16512</name>
    <dbReference type="NCBI Taxonomy" id="1423744"/>
    <lineage>
        <taxon>Bacteria</taxon>
        <taxon>Bacillati</taxon>
        <taxon>Bacillota</taxon>
        <taxon>Bacilli</taxon>
        <taxon>Lactobacillales</taxon>
        <taxon>Lactobacillaceae</taxon>
        <taxon>Holzapfeliella</taxon>
    </lineage>
</organism>
<dbReference type="Proteomes" id="UP000051378">
    <property type="component" value="Unassembled WGS sequence"/>
</dbReference>
<dbReference type="EMBL" id="AYZL01000020">
    <property type="protein sequence ID" value="KRN03685.1"/>
    <property type="molecule type" value="Genomic_DNA"/>
</dbReference>
<feature type="domain" description="YozE SAM-like" evidence="2">
    <location>
        <begin position="4"/>
        <end position="69"/>
    </location>
</feature>
<dbReference type="Gene3D" id="1.10.150.260">
    <property type="entry name" value="YozE SAM-like"/>
    <property type="match status" value="1"/>
</dbReference>
<sequence length="75" mass="8872">MRQSFYQYLMTQRHPGSHHPIAQFAQNAFLDHDFPQLSEDYDELSDYLELSGDYILEMSVFDEAFQNYLSQMGNV</sequence>
<dbReference type="InterPro" id="IPR023089">
    <property type="entry name" value="YozE_SAM-like"/>
</dbReference>
<evidence type="ECO:0000313" key="4">
    <source>
        <dbReference type="Proteomes" id="UP000051378"/>
    </source>
</evidence>
<gene>
    <name evidence="3" type="ORF">FC86_GL000792</name>
</gene>
<dbReference type="SUPFAM" id="SSF140652">
    <property type="entry name" value="YozE-like"/>
    <property type="match status" value="1"/>
</dbReference>
<dbReference type="OrthoDB" id="2242851at2"/>
<dbReference type="InterPro" id="IPR010673">
    <property type="entry name" value="UPF0346"/>
</dbReference>
<keyword evidence="4" id="KW-1185">Reference proteome</keyword>
<dbReference type="AlphaFoldDB" id="A0A0R2DPG1"/>